<protein>
    <submittedName>
        <fullName evidence="3">EGF-like domain protein</fullName>
    </submittedName>
</protein>
<accession>A0A0C2CRV0</accession>
<evidence type="ECO:0000313" key="3">
    <source>
        <dbReference type="EMBL" id="KIH59558.1"/>
    </source>
</evidence>
<dbReference type="EMBL" id="KN731835">
    <property type="protein sequence ID" value="KIH59558.1"/>
    <property type="molecule type" value="Genomic_DNA"/>
</dbReference>
<dbReference type="PROSITE" id="PS00022">
    <property type="entry name" value="EGF_1"/>
    <property type="match status" value="1"/>
</dbReference>
<dbReference type="Proteomes" id="UP000054047">
    <property type="component" value="Unassembled WGS sequence"/>
</dbReference>
<reference evidence="3 4" key="1">
    <citation type="submission" date="2013-12" db="EMBL/GenBank/DDBJ databases">
        <title>Draft genome of the parsitic nematode Ancylostoma duodenale.</title>
        <authorList>
            <person name="Mitreva M."/>
        </authorList>
    </citation>
    <scope>NUCLEOTIDE SEQUENCE [LARGE SCALE GENOMIC DNA]</scope>
    <source>
        <strain evidence="3 4">Zhejiang</strain>
    </source>
</reference>
<dbReference type="AlphaFoldDB" id="A0A0C2CRV0"/>
<proteinExistence type="predicted"/>
<organism evidence="3 4">
    <name type="scientific">Ancylostoma duodenale</name>
    <dbReference type="NCBI Taxonomy" id="51022"/>
    <lineage>
        <taxon>Eukaryota</taxon>
        <taxon>Metazoa</taxon>
        <taxon>Ecdysozoa</taxon>
        <taxon>Nematoda</taxon>
        <taxon>Chromadorea</taxon>
        <taxon>Rhabditida</taxon>
        <taxon>Rhabditina</taxon>
        <taxon>Rhabditomorpha</taxon>
        <taxon>Strongyloidea</taxon>
        <taxon>Ancylostomatidae</taxon>
        <taxon>Ancylostomatinae</taxon>
        <taxon>Ancylostoma</taxon>
    </lineage>
</organism>
<feature type="domain" description="EGF-like" evidence="2">
    <location>
        <begin position="121"/>
        <end position="153"/>
    </location>
</feature>
<name>A0A0C2CRV0_9BILA</name>
<dbReference type="PANTHER" id="PTHR47324">
    <property type="entry name" value="PROTEIN IRG-7-RELATED"/>
    <property type="match status" value="1"/>
</dbReference>
<dbReference type="InterPro" id="IPR000742">
    <property type="entry name" value="EGF"/>
</dbReference>
<feature type="disulfide bond" evidence="1">
    <location>
        <begin position="143"/>
        <end position="152"/>
    </location>
</feature>
<dbReference type="Gene3D" id="2.10.25.10">
    <property type="entry name" value="Laminin"/>
    <property type="match status" value="2"/>
</dbReference>
<keyword evidence="4" id="KW-1185">Reference proteome</keyword>
<dbReference type="PANTHER" id="PTHR47324:SF3">
    <property type="entry name" value="EGF-LIKE DOMAIN-CONTAINING PROTEIN"/>
    <property type="match status" value="1"/>
</dbReference>
<sequence>ICCTLIDWCFSATAANPVIHISSQFQSDVQPNILVLNSDETVRYNAVGTRRLPSCHYESFFSTPFACKKPYSYFLSTVTLQTNETTMQRTQRAYCYMDPTVCLNGGSAASDGTCNCRPGFNGAKCESPICQNGGVVVDYKCVCEAGFNGQFCQYIACQEWNYLETHDVRQHEFRQITFVIERNIAMVLPSVYLQQMISSFISESESNDIPKQYSLITFDESVVTNVISTAHTDQFVAAFNDALNNFTNTDPVTTLAAEAIQEVEIPCKISCYKE</sequence>
<comment type="caution">
    <text evidence="1">Lacks conserved residue(s) required for the propagation of feature annotation.</text>
</comment>
<evidence type="ECO:0000256" key="1">
    <source>
        <dbReference type="PROSITE-ProRule" id="PRU00076"/>
    </source>
</evidence>
<evidence type="ECO:0000313" key="4">
    <source>
        <dbReference type="Proteomes" id="UP000054047"/>
    </source>
</evidence>
<dbReference type="PROSITE" id="PS50026">
    <property type="entry name" value="EGF_3"/>
    <property type="match status" value="1"/>
</dbReference>
<keyword evidence="1" id="KW-0245">EGF-like domain</keyword>
<feature type="non-terminal residue" evidence="3">
    <location>
        <position position="1"/>
    </location>
</feature>
<dbReference type="PROSITE" id="PS01186">
    <property type="entry name" value="EGF_2"/>
    <property type="match status" value="1"/>
</dbReference>
<keyword evidence="1" id="KW-1015">Disulfide bond</keyword>
<gene>
    <name evidence="3" type="ORF">ANCDUO_10202</name>
</gene>
<evidence type="ECO:0000259" key="2">
    <source>
        <dbReference type="PROSITE" id="PS50026"/>
    </source>
</evidence>
<dbReference type="OrthoDB" id="5779730at2759"/>
<dbReference type="InterPro" id="IPR053295">
    <property type="entry name" value="Innate_immunity_reg"/>
</dbReference>